<evidence type="ECO:0000259" key="9">
    <source>
        <dbReference type="Pfam" id="PF21982"/>
    </source>
</evidence>
<feature type="domain" description="RecX second three-helical" evidence="7">
    <location>
        <begin position="122"/>
        <end position="163"/>
    </location>
</feature>
<dbReference type="PANTHER" id="PTHR33602">
    <property type="entry name" value="REGULATORY PROTEIN RECX FAMILY PROTEIN"/>
    <property type="match status" value="1"/>
</dbReference>
<evidence type="ECO:0000259" key="7">
    <source>
        <dbReference type="Pfam" id="PF02631"/>
    </source>
</evidence>
<evidence type="ECO:0000313" key="10">
    <source>
        <dbReference type="EMBL" id="WGW13135.1"/>
    </source>
</evidence>
<dbReference type="HAMAP" id="MF_01114">
    <property type="entry name" value="RecX"/>
    <property type="match status" value="1"/>
</dbReference>
<dbReference type="InterPro" id="IPR003783">
    <property type="entry name" value="Regulatory_RecX"/>
</dbReference>
<comment type="function">
    <text evidence="5">Modulates RecA activity.</text>
</comment>
<evidence type="ECO:0000259" key="8">
    <source>
        <dbReference type="Pfam" id="PF21981"/>
    </source>
</evidence>
<name>A0ABY8QXN3_9MICO</name>
<evidence type="ECO:0000256" key="3">
    <source>
        <dbReference type="ARBA" id="ARBA00018111"/>
    </source>
</evidence>
<evidence type="ECO:0000256" key="6">
    <source>
        <dbReference type="SAM" id="MobiDB-lite"/>
    </source>
</evidence>
<dbReference type="InterPro" id="IPR053924">
    <property type="entry name" value="RecX_HTH_2nd"/>
</dbReference>
<dbReference type="Proteomes" id="UP001209083">
    <property type="component" value="Chromosome"/>
</dbReference>
<evidence type="ECO:0000256" key="4">
    <source>
        <dbReference type="ARBA" id="ARBA00022490"/>
    </source>
</evidence>
<dbReference type="Gene3D" id="1.10.10.10">
    <property type="entry name" value="Winged helix-like DNA-binding domain superfamily/Winged helix DNA-binding domain"/>
    <property type="match status" value="2"/>
</dbReference>
<feature type="domain" description="RecX third three-helical" evidence="8">
    <location>
        <begin position="169"/>
        <end position="210"/>
    </location>
</feature>
<dbReference type="InterPro" id="IPR053926">
    <property type="entry name" value="RecX_HTH_1st"/>
</dbReference>
<gene>
    <name evidence="5" type="primary">recX</name>
    <name evidence="10" type="ORF">LWF01_05005</name>
</gene>
<dbReference type="Pfam" id="PF21982">
    <property type="entry name" value="RecX_HTH1"/>
    <property type="match status" value="1"/>
</dbReference>
<reference evidence="10 11" key="1">
    <citation type="submission" date="2023-05" db="EMBL/GenBank/DDBJ databases">
        <title>Lithophilousrod everest ZFBP1038 complete genpme.</title>
        <authorList>
            <person name="Tian M."/>
        </authorList>
    </citation>
    <scope>NUCLEOTIDE SEQUENCE [LARGE SCALE GENOMIC DNA]</scope>
    <source>
        <strain evidence="10 11">ZFBP1038</strain>
    </source>
</reference>
<evidence type="ECO:0000256" key="2">
    <source>
        <dbReference type="ARBA" id="ARBA00009695"/>
    </source>
</evidence>
<comment type="subcellular location">
    <subcellularLocation>
        <location evidence="1 5">Cytoplasm</location>
    </subcellularLocation>
</comment>
<dbReference type="Pfam" id="PF21981">
    <property type="entry name" value="RecX_HTH3"/>
    <property type="match status" value="1"/>
</dbReference>
<dbReference type="PANTHER" id="PTHR33602:SF1">
    <property type="entry name" value="REGULATORY PROTEIN RECX FAMILY PROTEIN"/>
    <property type="match status" value="1"/>
</dbReference>
<protein>
    <recommendedName>
        <fullName evidence="3 5">Regulatory protein RecX</fullName>
    </recommendedName>
</protein>
<keyword evidence="4 5" id="KW-0963">Cytoplasm</keyword>
<evidence type="ECO:0000256" key="5">
    <source>
        <dbReference type="HAMAP-Rule" id="MF_01114"/>
    </source>
</evidence>
<dbReference type="EMBL" id="CP090958">
    <property type="protein sequence ID" value="WGW13135.1"/>
    <property type="molecule type" value="Genomic_DNA"/>
</dbReference>
<evidence type="ECO:0000256" key="1">
    <source>
        <dbReference type="ARBA" id="ARBA00004496"/>
    </source>
</evidence>
<proteinExistence type="inferred from homology"/>
<dbReference type="InterPro" id="IPR053925">
    <property type="entry name" value="RecX_HTH_3rd"/>
</dbReference>
<sequence length="225" mass="24427">MASVQPDESKPELLEKLRHAIAAKSTETELRDGAGTGAIADCSDTEGSVADGSDTDGSVADVETESASADDAVRQAKSLALRQLGIRDHSRHELEQKLIGKEVEPGVARAVLDRLEAVSLIDDAEYAKSYVRAKRENRGLARNALSRELKTRGLSGEHIAAALDQVCDDDEFASARLLVEKKARSSVSLDREKRVRRLVSMLGRKGYPPAMSFTIVNDVLDAERE</sequence>
<feature type="region of interest" description="Disordered" evidence="6">
    <location>
        <begin position="25"/>
        <end position="71"/>
    </location>
</feature>
<dbReference type="RefSeq" id="WP_349639947.1">
    <property type="nucleotide sequence ID" value="NZ_CP090958.1"/>
</dbReference>
<dbReference type="Pfam" id="PF02631">
    <property type="entry name" value="RecX_HTH2"/>
    <property type="match status" value="1"/>
</dbReference>
<organism evidence="10 11">
    <name type="scientific">Saxibacter everestensis</name>
    <dbReference type="NCBI Taxonomy" id="2909229"/>
    <lineage>
        <taxon>Bacteria</taxon>
        <taxon>Bacillati</taxon>
        <taxon>Actinomycetota</taxon>
        <taxon>Actinomycetes</taxon>
        <taxon>Micrococcales</taxon>
        <taxon>Brevibacteriaceae</taxon>
        <taxon>Saxibacter</taxon>
    </lineage>
</organism>
<feature type="domain" description="RecX first three-helical" evidence="9">
    <location>
        <begin position="76"/>
        <end position="115"/>
    </location>
</feature>
<accession>A0ABY8QXN3</accession>
<evidence type="ECO:0000313" key="11">
    <source>
        <dbReference type="Proteomes" id="UP001209083"/>
    </source>
</evidence>
<dbReference type="InterPro" id="IPR036388">
    <property type="entry name" value="WH-like_DNA-bd_sf"/>
</dbReference>
<comment type="similarity">
    <text evidence="2 5">Belongs to the RecX family.</text>
</comment>
<keyword evidence="11" id="KW-1185">Reference proteome</keyword>